<comment type="caution">
    <text evidence="1">The sequence shown here is derived from an EMBL/GenBank/DDBJ whole genome shotgun (WGS) entry which is preliminary data.</text>
</comment>
<dbReference type="EMBL" id="QQBC01000002">
    <property type="protein sequence ID" value="RDI68361.1"/>
    <property type="molecule type" value="Genomic_DNA"/>
</dbReference>
<name>A0A370IDZ4_9NOCA</name>
<dbReference type="STRING" id="1210086.GCA_001613105_01338"/>
<proteinExistence type="predicted"/>
<sequence length="93" mass="9925">MLDTRFTGNSPSVADPIRGLCDPASAPVSFGYYQDNASDAQTIARCHRPRRGPIGWWNRHPGLRASVGLVLVGNLGFLPAVQDALLSALSHVA</sequence>
<reference evidence="1 2" key="1">
    <citation type="submission" date="2018-07" db="EMBL/GenBank/DDBJ databases">
        <title>Genomic Encyclopedia of Type Strains, Phase IV (KMG-IV): sequencing the most valuable type-strain genomes for metagenomic binning, comparative biology and taxonomic classification.</title>
        <authorList>
            <person name="Goeker M."/>
        </authorList>
    </citation>
    <scope>NUCLEOTIDE SEQUENCE [LARGE SCALE GENOMIC DNA]</scope>
    <source>
        <strain evidence="1 2">DSM 44290</strain>
    </source>
</reference>
<organism evidence="1 2">
    <name type="scientific">Nocardia pseudobrasiliensis</name>
    <dbReference type="NCBI Taxonomy" id="45979"/>
    <lineage>
        <taxon>Bacteria</taxon>
        <taxon>Bacillati</taxon>
        <taxon>Actinomycetota</taxon>
        <taxon>Actinomycetes</taxon>
        <taxon>Mycobacteriales</taxon>
        <taxon>Nocardiaceae</taxon>
        <taxon>Nocardia</taxon>
    </lineage>
</organism>
<protein>
    <submittedName>
        <fullName evidence="1">Uncharacterized protein</fullName>
    </submittedName>
</protein>
<dbReference type="AlphaFoldDB" id="A0A370IDZ4"/>
<keyword evidence="2" id="KW-1185">Reference proteome</keyword>
<dbReference type="Proteomes" id="UP000254869">
    <property type="component" value="Unassembled WGS sequence"/>
</dbReference>
<accession>A0A370IDZ4</accession>
<evidence type="ECO:0000313" key="2">
    <source>
        <dbReference type="Proteomes" id="UP000254869"/>
    </source>
</evidence>
<evidence type="ECO:0000313" key="1">
    <source>
        <dbReference type="EMBL" id="RDI68361.1"/>
    </source>
</evidence>
<gene>
    <name evidence="1" type="ORF">DFR76_102762</name>
</gene>
<dbReference type="RefSeq" id="WP_067993343.1">
    <property type="nucleotide sequence ID" value="NZ_QQBC01000002.1"/>
</dbReference>